<keyword evidence="2" id="KW-0812">Transmembrane</keyword>
<dbReference type="InterPro" id="IPR051288">
    <property type="entry name" value="Serum_paraoxonase/arylesterase"/>
</dbReference>
<protein>
    <submittedName>
        <fullName evidence="3">Uncharacterized protein</fullName>
    </submittedName>
</protein>
<comment type="caution">
    <text evidence="3">The sequence shown here is derived from an EMBL/GenBank/DDBJ whole genome shotgun (WGS) entry which is preliminary data.</text>
</comment>
<feature type="transmembrane region" description="Helical" evidence="2">
    <location>
        <begin position="21"/>
        <end position="40"/>
    </location>
</feature>
<dbReference type="InterPro" id="IPR011042">
    <property type="entry name" value="6-blade_b-propeller_TolB-like"/>
</dbReference>
<name>A0A0M8MJQ0_9BASI</name>
<accession>A0A0M8MJQ0</accession>
<sequence>MGAREDARSAPRRGHRVSRNVVQSLSLVLFGLLLSQYAYLKTMFVLVTQSAQDVLPDWYIRPAADMHCTPIESEFVEDAYAYLRDPLTGRPAQTTQSCEDVRLVPSHGIAFLSCDPGRIKWNTFMGPLAHPEYHGALWLLHYDRPSAPHPLPIDGFPAEADFHPLGLGVHVDEAEHVRLFVLNQRGIATTVEVLDVHNVDGAWRATYVRTVAHPLATHMGNSVKPLSRTSMLITNTHVVALRAPPKAWYKRTLEGRLGSTWASYVYPWLMHPRWQRIFQRLDEIVGLGWVAHVTFTEERTSDDLPGWEQGVTTRAIASNIAFANGIEVTPTHSAMVVAATVGPGVLVYPIKAHMADGTPNWTSPSLFEERVFVPMPFFPDNMDVMPATGTPADHDPLQGASILVAGHPSLRDLTRMIHEREAAPLAPSWVAEIAYTGRPRIEKDDEGVPVPTQQRSMPPPPGWRVRTWLQTNGRGGVVNGQALTLSASTGIGCDPARHTCIMTGLYWPTPIECRGMEYR</sequence>
<evidence type="ECO:0000313" key="4">
    <source>
        <dbReference type="Proteomes" id="UP000037751"/>
    </source>
</evidence>
<dbReference type="Gene3D" id="2.120.10.30">
    <property type="entry name" value="TolB, C-terminal domain"/>
    <property type="match status" value="2"/>
</dbReference>
<dbReference type="GeneID" id="28726970"/>
<gene>
    <name evidence="3" type="ORF">Malapachy_0579</name>
</gene>
<dbReference type="VEuPathDB" id="FungiDB:Malapachy_0579"/>
<dbReference type="PANTHER" id="PTHR11799:SF30">
    <property type="entry name" value="SERUM PARAOXONASE_ARYLESTERASE 2"/>
    <property type="match status" value="1"/>
</dbReference>
<dbReference type="RefSeq" id="XP_017990560.1">
    <property type="nucleotide sequence ID" value="XM_018135095.1"/>
</dbReference>
<organism evidence="3 4">
    <name type="scientific">Malassezia pachydermatis</name>
    <dbReference type="NCBI Taxonomy" id="77020"/>
    <lineage>
        <taxon>Eukaryota</taxon>
        <taxon>Fungi</taxon>
        <taxon>Dikarya</taxon>
        <taxon>Basidiomycota</taxon>
        <taxon>Ustilaginomycotina</taxon>
        <taxon>Malasseziomycetes</taxon>
        <taxon>Malasseziales</taxon>
        <taxon>Malasseziaceae</taxon>
        <taxon>Malassezia</taxon>
    </lineage>
</organism>
<keyword evidence="2" id="KW-1133">Transmembrane helix</keyword>
<reference evidence="3 4" key="1">
    <citation type="submission" date="2015-07" db="EMBL/GenBank/DDBJ databases">
        <title>Draft Genome Sequence of Malassezia furfur CBS1878 and Malassezia pachydermatis CBS1879.</title>
        <authorList>
            <person name="Triana S."/>
            <person name="Ohm R."/>
            <person name="Gonzalez A."/>
            <person name="DeCock H."/>
            <person name="Restrepo S."/>
            <person name="Celis A."/>
        </authorList>
    </citation>
    <scope>NUCLEOTIDE SEQUENCE [LARGE SCALE GENOMIC DNA]</scope>
    <source>
        <strain evidence="3 4">CBS 1879</strain>
    </source>
</reference>
<dbReference type="EMBL" id="LGAV01000008">
    <property type="protein sequence ID" value="KOS12928.1"/>
    <property type="molecule type" value="Genomic_DNA"/>
</dbReference>
<evidence type="ECO:0000256" key="1">
    <source>
        <dbReference type="SAM" id="MobiDB-lite"/>
    </source>
</evidence>
<evidence type="ECO:0000256" key="2">
    <source>
        <dbReference type="SAM" id="Phobius"/>
    </source>
</evidence>
<dbReference type="PANTHER" id="PTHR11799">
    <property type="entry name" value="PARAOXONASE"/>
    <property type="match status" value="1"/>
</dbReference>
<dbReference type="OrthoDB" id="5307922at2759"/>
<evidence type="ECO:0000313" key="3">
    <source>
        <dbReference type="EMBL" id="KOS12928.1"/>
    </source>
</evidence>
<dbReference type="AlphaFoldDB" id="A0A0M8MJQ0"/>
<keyword evidence="2" id="KW-0472">Membrane</keyword>
<proteinExistence type="predicted"/>
<feature type="region of interest" description="Disordered" evidence="1">
    <location>
        <begin position="442"/>
        <end position="462"/>
    </location>
</feature>
<dbReference type="Proteomes" id="UP000037751">
    <property type="component" value="Unassembled WGS sequence"/>
</dbReference>
<keyword evidence="4" id="KW-1185">Reference proteome</keyword>